<reference evidence="5" key="3">
    <citation type="submission" date="2025-05" db="UniProtKB">
        <authorList>
            <consortium name="EnsemblMetazoa"/>
        </authorList>
    </citation>
    <scope>IDENTIFICATION</scope>
</reference>
<reference evidence="7" key="2">
    <citation type="submission" date="2025-04" db="UniProtKB">
        <authorList>
            <consortium name="RefSeq"/>
        </authorList>
    </citation>
    <scope>IDENTIFICATION</scope>
</reference>
<feature type="chain" id="PRO_5027730969" evidence="3">
    <location>
        <begin position="16"/>
        <end position="273"/>
    </location>
</feature>
<evidence type="ECO:0000313" key="6">
    <source>
        <dbReference type="Proteomes" id="UP001652680"/>
    </source>
</evidence>
<feature type="domain" description="SCP" evidence="4">
    <location>
        <begin position="76"/>
        <end position="230"/>
    </location>
</feature>
<dbReference type="Pfam" id="PF00188">
    <property type="entry name" value="CAP"/>
    <property type="match status" value="1"/>
</dbReference>
<sequence>MQLLWFLLLVIGFECNTVYRTRWPKYVQKRHFNPPIQPLDYCNGNLCPNGTKHITCGIRFWGPKCGNDHKGIVLTHLRDDILKSLNDFRRKVIRGLPGLPKALKLPSISWDEELSVIAMRVSNQCFDRSNPSCVNTFRYEKVGESSDFVTLAKKSKDFNALNFFSMWFQYYKRLTPAHVYSFPDVAPDDKLRLFSNLIYQKNRKMGCGMLKSKGKLFFTCLFNRRIKANATLYQTEKDVIARLKKQKERALVQSNLVTKETSETSANMNVSLV</sequence>
<protein>
    <submittedName>
        <fullName evidence="7">Venom allergen 5 isoform X1</fullName>
    </submittedName>
</protein>
<evidence type="ECO:0000256" key="1">
    <source>
        <dbReference type="ARBA" id="ARBA00004613"/>
    </source>
</evidence>
<dbReference type="SMART" id="SM00198">
    <property type="entry name" value="SCP"/>
    <property type="match status" value="1"/>
</dbReference>
<accession>A0A6P4F3D8</accession>
<dbReference type="Proteomes" id="UP001652680">
    <property type="component" value="Unassembled WGS sequence"/>
</dbReference>
<evidence type="ECO:0000256" key="3">
    <source>
        <dbReference type="SAM" id="SignalP"/>
    </source>
</evidence>
<dbReference type="SUPFAM" id="SSF55797">
    <property type="entry name" value="PR-1-like"/>
    <property type="match status" value="1"/>
</dbReference>
<dbReference type="EnsemblMetazoa" id="XM_017126364.1">
    <property type="protein sequence ID" value="XP_016981853.1"/>
    <property type="gene ID" value="LOC108046575"/>
</dbReference>
<dbReference type="RefSeq" id="XP_016981853.1">
    <property type="nucleotide sequence ID" value="XM_017126364.1"/>
</dbReference>
<dbReference type="InterPro" id="IPR035940">
    <property type="entry name" value="CAP_sf"/>
</dbReference>
<proteinExistence type="predicted"/>
<keyword evidence="6" id="KW-1185">Reference proteome</keyword>
<evidence type="ECO:0000259" key="4">
    <source>
        <dbReference type="SMART" id="SM00198"/>
    </source>
</evidence>
<dbReference type="GeneID" id="108046575"/>
<feature type="signal peptide" evidence="3">
    <location>
        <begin position="1"/>
        <end position="15"/>
    </location>
</feature>
<reference evidence="6" key="1">
    <citation type="journal article" date="2021" name="Elife">
        <title>Highly contiguous assemblies of 101 drosophilid genomes.</title>
        <authorList>
            <person name="Kim B.Y."/>
            <person name="Wang J.R."/>
            <person name="Miller D.E."/>
            <person name="Barmina O."/>
            <person name="Delaney E."/>
            <person name="Thompson A."/>
            <person name="Comeault A.A."/>
            <person name="Peede D."/>
            <person name="D'Agostino E.R."/>
            <person name="Pelaez J."/>
            <person name="Aguilar J.M."/>
            <person name="Haji D."/>
            <person name="Matsunaga T."/>
            <person name="Armstrong E.E."/>
            <person name="Zych M."/>
            <person name="Ogawa Y."/>
            <person name="Stamenkovic-Radak M."/>
            <person name="Jelic M."/>
            <person name="Veselinovic M.S."/>
            <person name="Tanaskovic M."/>
            <person name="Eric P."/>
            <person name="Gao J.J."/>
            <person name="Katoh T.K."/>
            <person name="Toda M.J."/>
            <person name="Watabe H."/>
            <person name="Watada M."/>
            <person name="Davis J.S."/>
            <person name="Moyle L.C."/>
            <person name="Manoli G."/>
            <person name="Bertolini E."/>
            <person name="Kostal V."/>
            <person name="Hawley R.S."/>
            <person name="Takahashi A."/>
            <person name="Jones C.D."/>
            <person name="Price D.K."/>
            <person name="Whiteman N."/>
            <person name="Kopp A."/>
            <person name="Matute D.R."/>
            <person name="Petrov D.A."/>
        </authorList>
    </citation>
    <scope>NUCLEOTIDE SEQUENCE [LARGE SCALE GENOMIC DNA]</scope>
</reference>
<comment type="subcellular location">
    <subcellularLocation>
        <location evidence="1">Secreted</location>
    </subcellularLocation>
</comment>
<gene>
    <name evidence="7" type="primary">LOC108046575</name>
    <name evidence="5" type="synonym">108046575</name>
</gene>
<evidence type="ECO:0000313" key="5">
    <source>
        <dbReference type="EnsemblMetazoa" id="XP_016981853.1"/>
    </source>
</evidence>
<dbReference type="GO" id="GO:0005576">
    <property type="term" value="C:extracellular region"/>
    <property type="evidence" value="ECO:0007669"/>
    <property type="project" value="UniProtKB-SubCell"/>
</dbReference>
<dbReference type="OrthoDB" id="43654at2759"/>
<dbReference type="CDD" id="cd05380">
    <property type="entry name" value="CAP_euk"/>
    <property type="match status" value="1"/>
</dbReference>
<evidence type="ECO:0000313" key="7">
    <source>
        <dbReference type="RefSeq" id="XP_016981853.1"/>
    </source>
</evidence>
<keyword evidence="3" id="KW-0732">Signal</keyword>
<evidence type="ECO:0000256" key="2">
    <source>
        <dbReference type="ARBA" id="ARBA00022525"/>
    </source>
</evidence>
<dbReference type="AlphaFoldDB" id="A0A6P4F3D8"/>
<organism evidence="7">
    <name type="scientific">Drosophila rhopaloa</name>
    <name type="common">Fruit fly</name>
    <dbReference type="NCBI Taxonomy" id="1041015"/>
    <lineage>
        <taxon>Eukaryota</taxon>
        <taxon>Metazoa</taxon>
        <taxon>Ecdysozoa</taxon>
        <taxon>Arthropoda</taxon>
        <taxon>Hexapoda</taxon>
        <taxon>Insecta</taxon>
        <taxon>Pterygota</taxon>
        <taxon>Neoptera</taxon>
        <taxon>Endopterygota</taxon>
        <taxon>Diptera</taxon>
        <taxon>Brachycera</taxon>
        <taxon>Muscomorpha</taxon>
        <taxon>Ephydroidea</taxon>
        <taxon>Drosophilidae</taxon>
        <taxon>Drosophila</taxon>
        <taxon>Sophophora</taxon>
    </lineage>
</organism>
<name>A0A6P4F3D8_DRORH</name>
<dbReference type="InterPro" id="IPR014044">
    <property type="entry name" value="CAP_dom"/>
</dbReference>
<keyword evidence="2" id="KW-0964">Secreted</keyword>
<dbReference type="Gene3D" id="3.40.33.10">
    <property type="entry name" value="CAP"/>
    <property type="match status" value="1"/>
</dbReference>